<keyword evidence="1" id="KW-0812">Transmembrane</keyword>
<dbReference type="OrthoDB" id="9782395at2"/>
<dbReference type="GO" id="GO:0005886">
    <property type="term" value="C:plasma membrane"/>
    <property type="evidence" value="ECO:0007669"/>
    <property type="project" value="TreeGrafter"/>
</dbReference>
<dbReference type="PANTHER" id="PTHR30336:SF4">
    <property type="entry name" value="ENVELOPE BIOGENESIS FACTOR ELYC"/>
    <property type="match status" value="1"/>
</dbReference>
<dbReference type="InterPro" id="IPR014729">
    <property type="entry name" value="Rossmann-like_a/b/a_fold"/>
</dbReference>
<dbReference type="PANTHER" id="PTHR30336">
    <property type="entry name" value="INNER MEMBRANE PROTEIN, PROBABLE PERMEASE"/>
    <property type="match status" value="1"/>
</dbReference>
<dbReference type="CDD" id="cd06259">
    <property type="entry name" value="YdcF-like"/>
    <property type="match status" value="1"/>
</dbReference>
<dbReference type="eggNOG" id="COG1434">
    <property type="taxonomic scope" value="Bacteria"/>
</dbReference>
<dbReference type="FunFam" id="3.40.50.620:FF:000148">
    <property type="entry name" value="Cytoplasmic protein"/>
    <property type="match status" value="1"/>
</dbReference>
<keyword evidence="1" id="KW-1133">Transmembrane helix</keyword>
<dbReference type="Gene3D" id="3.40.50.620">
    <property type="entry name" value="HUPs"/>
    <property type="match status" value="1"/>
</dbReference>
<keyword evidence="1" id="KW-0472">Membrane</keyword>
<dbReference type="Pfam" id="PF02698">
    <property type="entry name" value="DUF218"/>
    <property type="match status" value="1"/>
</dbReference>
<evidence type="ECO:0000313" key="4">
    <source>
        <dbReference type="Proteomes" id="UP000027778"/>
    </source>
</evidence>
<dbReference type="InterPro" id="IPR051599">
    <property type="entry name" value="Cell_Envelope_Assoc"/>
</dbReference>
<feature type="transmembrane region" description="Helical" evidence="1">
    <location>
        <begin position="12"/>
        <end position="30"/>
    </location>
</feature>
<dbReference type="Proteomes" id="UP000027778">
    <property type="component" value="Unassembled WGS sequence"/>
</dbReference>
<dbReference type="RefSeq" id="WP_033674071.1">
    <property type="nucleotide sequence ID" value="NZ_JOTM01000005.1"/>
</dbReference>
<dbReference type="EMBL" id="JOTM01000005">
    <property type="protein sequence ID" value="KEK24707.1"/>
    <property type="molecule type" value="Genomic_DNA"/>
</dbReference>
<proteinExistence type="predicted"/>
<name>A0A073KE15_9BACI</name>
<evidence type="ECO:0000256" key="1">
    <source>
        <dbReference type="SAM" id="Phobius"/>
    </source>
</evidence>
<dbReference type="AlphaFoldDB" id="A0A073KE15"/>
<evidence type="ECO:0000313" key="3">
    <source>
        <dbReference type="EMBL" id="KEK24707.1"/>
    </source>
</evidence>
<evidence type="ECO:0000259" key="2">
    <source>
        <dbReference type="Pfam" id="PF02698"/>
    </source>
</evidence>
<dbReference type="GO" id="GO:0043164">
    <property type="term" value="P:Gram-negative-bacterium-type cell wall biogenesis"/>
    <property type="evidence" value="ECO:0007669"/>
    <property type="project" value="TreeGrafter"/>
</dbReference>
<gene>
    <name evidence="3" type="ORF">BAGA_23890</name>
</gene>
<dbReference type="InterPro" id="IPR003848">
    <property type="entry name" value="DUF218"/>
</dbReference>
<reference evidence="3 4" key="1">
    <citation type="submission" date="2014-06" db="EMBL/GenBank/DDBJ databases">
        <title>Draft genome sequence of Bacillus gaemokensis JCM 15801 (MCCC 1A00707).</title>
        <authorList>
            <person name="Lai Q."/>
            <person name="Liu Y."/>
            <person name="Shao Z."/>
        </authorList>
    </citation>
    <scope>NUCLEOTIDE SEQUENCE [LARGE SCALE GENOMIC DNA]</scope>
    <source>
        <strain evidence="3 4">JCM 15801</strain>
    </source>
</reference>
<organism evidence="3 4">
    <name type="scientific">Bacillus gaemokensis</name>
    <dbReference type="NCBI Taxonomy" id="574375"/>
    <lineage>
        <taxon>Bacteria</taxon>
        <taxon>Bacillati</taxon>
        <taxon>Bacillota</taxon>
        <taxon>Bacilli</taxon>
        <taxon>Bacillales</taxon>
        <taxon>Bacillaceae</taxon>
        <taxon>Bacillus</taxon>
        <taxon>Bacillus cereus group</taxon>
    </lineage>
</organism>
<protein>
    <recommendedName>
        <fullName evidence="2">DUF218 domain-containing protein</fullName>
    </recommendedName>
</protein>
<dbReference type="STRING" id="574375.AZF08_09020"/>
<feature type="domain" description="DUF218" evidence="2">
    <location>
        <begin position="43"/>
        <end position="164"/>
    </location>
</feature>
<sequence length="193" mass="22055">MLKKKKIIKYSLVLMMFIVSYIGILQYSIYKHGHMKAPDDAEYMILLGAKVKGSEPSYSLQYRIDKAAEYLKTHEKTIVIVSGGKGKGEDISEALAMKNGLVKQRIAEERIIMEDRSTNTDENIKFSKSLIPVNKKKGIIVTNDFHMFRAKRIAEKQGLKVDGLSAKTPKAITIQSNVREYFAITQYWLMNRM</sequence>
<comment type="caution">
    <text evidence="3">The sequence shown here is derived from an EMBL/GenBank/DDBJ whole genome shotgun (WGS) entry which is preliminary data.</text>
</comment>
<keyword evidence="4" id="KW-1185">Reference proteome</keyword>
<dbReference type="GO" id="GO:0000270">
    <property type="term" value="P:peptidoglycan metabolic process"/>
    <property type="evidence" value="ECO:0007669"/>
    <property type="project" value="TreeGrafter"/>
</dbReference>
<accession>A0A073KE15</accession>